<keyword evidence="6 9" id="KW-0521">NADP</keyword>
<evidence type="ECO:0000256" key="7">
    <source>
        <dbReference type="ARBA" id="ARBA00023027"/>
    </source>
</evidence>
<comment type="similarity">
    <text evidence="9">Belongs to the NAD kinase family.</text>
</comment>
<dbReference type="InterPro" id="IPR002504">
    <property type="entry name" value="NADK"/>
</dbReference>
<dbReference type="GO" id="GO:0046872">
    <property type="term" value="F:metal ion binding"/>
    <property type="evidence" value="ECO:0007669"/>
    <property type="project" value="UniProtKB-UniRule"/>
</dbReference>
<dbReference type="PANTHER" id="PTHR20275">
    <property type="entry name" value="NAD KINASE"/>
    <property type="match status" value="1"/>
</dbReference>
<dbReference type="GO" id="GO:0006741">
    <property type="term" value="P:NADP+ biosynthetic process"/>
    <property type="evidence" value="ECO:0007669"/>
    <property type="project" value="UniProtKB-UniRule"/>
</dbReference>
<accession>A0A1I2SX52</accession>
<gene>
    <name evidence="9" type="primary">nadK</name>
    <name evidence="10" type="ORF">SAMN05660282_01184</name>
</gene>
<evidence type="ECO:0000313" key="10">
    <source>
        <dbReference type="EMBL" id="SFG54746.1"/>
    </source>
</evidence>
<keyword evidence="7 9" id="KW-0520">NAD</keyword>
<dbReference type="GO" id="GO:0005524">
    <property type="term" value="F:ATP binding"/>
    <property type="evidence" value="ECO:0007669"/>
    <property type="project" value="UniProtKB-KW"/>
</dbReference>
<comment type="subcellular location">
    <subcellularLocation>
        <location evidence="9">Cytoplasm</location>
    </subcellularLocation>
</comment>
<proteinExistence type="inferred from homology"/>
<dbReference type="HAMAP" id="MF_00361">
    <property type="entry name" value="NAD_kinase"/>
    <property type="match status" value="1"/>
</dbReference>
<evidence type="ECO:0000256" key="6">
    <source>
        <dbReference type="ARBA" id="ARBA00022857"/>
    </source>
</evidence>
<dbReference type="InterPro" id="IPR017437">
    <property type="entry name" value="ATP-NAD_kinase_PpnK-typ_C"/>
</dbReference>
<dbReference type="GO" id="GO:0019674">
    <property type="term" value="P:NAD+ metabolic process"/>
    <property type="evidence" value="ECO:0007669"/>
    <property type="project" value="InterPro"/>
</dbReference>
<dbReference type="SUPFAM" id="SSF111331">
    <property type="entry name" value="NAD kinase/diacylglycerol kinase-like"/>
    <property type="match status" value="1"/>
</dbReference>
<dbReference type="NCBIfam" id="NF002892">
    <property type="entry name" value="PRK03372.1"/>
    <property type="match status" value="1"/>
</dbReference>
<keyword evidence="1 9" id="KW-0963">Cytoplasm</keyword>
<feature type="binding site" evidence="9">
    <location>
        <position position="104"/>
    </location>
    <ligand>
        <name>NAD(+)</name>
        <dbReference type="ChEBI" id="CHEBI:57540"/>
    </ligand>
</feature>
<keyword evidence="2 9" id="KW-0808">Transferase</keyword>
<evidence type="ECO:0000313" key="11">
    <source>
        <dbReference type="Proteomes" id="UP000199065"/>
    </source>
</evidence>
<dbReference type="Proteomes" id="UP000199065">
    <property type="component" value="Unassembled WGS sequence"/>
</dbReference>
<dbReference type="InterPro" id="IPR016064">
    <property type="entry name" value="NAD/diacylglycerol_kinase_sf"/>
</dbReference>
<dbReference type="EMBL" id="FOPJ01000006">
    <property type="protein sequence ID" value="SFG54746.1"/>
    <property type="molecule type" value="Genomic_DNA"/>
</dbReference>
<keyword evidence="4 9" id="KW-0418">Kinase</keyword>
<dbReference type="OrthoDB" id="9774737at2"/>
<evidence type="ECO:0000256" key="9">
    <source>
        <dbReference type="HAMAP-Rule" id="MF_00361"/>
    </source>
</evidence>
<dbReference type="Gene3D" id="2.60.200.30">
    <property type="entry name" value="Probable inorganic polyphosphate/atp-NAD kinase, domain 2"/>
    <property type="match status" value="1"/>
</dbReference>
<reference evidence="10 11" key="1">
    <citation type="submission" date="2016-10" db="EMBL/GenBank/DDBJ databases">
        <authorList>
            <person name="de Groot N.N."/>
        </authorList>
    </citation>
    <scope>NUCLEOTIDE SEQUENCE [LARGE SCALE GENOMIC DNA]</scope>
    <source>
        <strain>J11</strain>
        <strain evidence="11">PG 39</strain>
    </source>
</reference>
<dbReference type="STRING" id="185761.SAMN05660282_01184"/>
<keyword evidence="11" id="KW-1185">Reference proteome</keyword>
<dbReference type="Gene3D" id="3.40.50.10330">
    <property type="entry name" value="Probable inorganic polyphosphate/atp-NAD kinase, domain 1"/>
    <property type="match status" value="1"/>
</dbReference>
<feature type="binding site" evidence="9">
    <location>
        <position position="204"/>
    </location>
    <ligand>
        <name>NAD(+)</name>
        <dbReference type="ChEBI" id="CHEBI:57540"/>
    </ligand>
</feature>
<organism evidence="10 11">
    <name type="scientific">Corynebacterium spheniscorum</name>
    <dbReference type="NCBI Taxonomy" id="185761"/>
    <lineage>
        <taxon>Bacteria</taxon>
        <taxon>Bacillati</taxon>
        <taxon>Actinomycetota</taxon>
        <taxon>Actinomycetes</taxon>
        <taxon>Mycobacteriales</taxon>
        <taxon>Corynebacteriaceae</taxon>
        <taxon>Corynebacterium</taxon>
    </lineage>
</organism>
<evidence type="ECO:0000256" key="5">
    <source>
        <dbReference type="ARBA" id="ARBA00022840"/>
    </source>
</evidence>
<feature type="active site" description="Proton acceptor" evidence="9">
    <location>
        <position position="99"/>
    </location>
</feature>
<dbReference type="GO" id="GO:0003951">
    <property type="term" value="F:NAD+ kinase activity"/>
    <property type="evidence" value="ECO:0007669"/>
    <property type="project" value="UniProtKB-UniRule"/>
</dbReference>
<evidence type="ECO:0000256" key="4">
    <source>
        <dbReference type="ARBA" id="ARBA00022777"/>
    </source>
</evidence>
<dbReference type="AlphaFoldDB" id="A0A1I2SX52"/>
<dbReference type="PANTHER" id="PTHR20275:SF0">
    <property type="entry name" value="NAD KINASE"/>
    <property type="match status" value="1"/>
</dbReference>
<feature type="binding site" evidence="9">
    <location>
        <begin position="215"/>
        <end position="220"/>
    </location>
    <ligand>
        <name>NAD(+)</name>
        <dbReference type="ChEBI" id="CHEBI:57540"/>
    </ligand>
</feature>
<sequence>MSPCQGIDRYWERGDLPPRPLEGEEREVLLVPHTGRRENVDASSKAAEMLQAAGIGVRVLVHRDSTAVAQHPVLSQLDRRTHSASAAEGVELVLVLGGDGTFLRAADLAHRVDIPVLGINLGHVGFLAEWEAESLEEAIQRVIDRDYRVEDRMTLDVVVRDTDLNITGRCWALNEVSVENLDRRGVLDAVLEVDGRPVSSFGCDGVLISTPTGSTAYAFSAGGPVLWPELDAILVVPNNAHALFTKPLVVSPSSTVAVESNPFASHAQAIMDGFRPLPMPPGSRVEVERGNRPVRWVRLDDSPFTDRLVTKLRLPVEGWRGPGNEAKKLDAEQK</sequence>
<evidence type="ECO:0000256" key="3">
    <source>
        <dbReference type="ARBA" id="ARBA00022741"/>
    </source>
</evidence>
<name>A0A1I2SX52_9CORY</name>
<comment type="cofactor">
    <cofactor evidence="9">
        <name>a divalent metal cation</name>
        <dbReference type="ChEBI" id="CHEBI:60240"/>
    </cofactor>
</comment>
<dbReference type="RefSeq" id="WP_092285424.1">
    <property type="nucleotide sequence ID" value="NZ_FOPJ01000006.1"/>
</dbReference>
<dbReference type="Pfam" id="PF20143">
    <property type="entry name" value="NAD_kinase_C"/>
    <property type="match status" value="1"/>
</dbReference>
<evidence type="ECO:0000256" key="2">
    <source>
        <dbReference type="ARBA" id="ARBA00022679"/>
    </source>
</evidence>
<dbReference type="InterPro" id="IPR017438">
    <property type="entry name" value="ATP-NAD_kinase_N"/>
</dbReference>
<comment type="caution">
    <text evidence="9">Lacks conserved residue(s) required for the propagation of feature annotation.</text>
</comment>
<comment type="function">
    <text evidence="9">Involved in the regulation of the intracellular balance of NAD and NADP, and is a key enzyme in the biosynthesis of NADP. Catalyzes specifically the phosphorylation on 2'-hydroxyl of the adenosine moiety of NAD to yield NADP.</text>
</comment>
<feature type="binding site" evidence="9">
    <location>
        <begin position="174"/>
        <end position="175"/>
    </location>
    <ligand>
        <name>NAD(+)</name>
        <dbReference type="ChEBI" id="CHEBI:57540"/>
    </ligand>
</feature>
<dbReference type="EC" id="2.7.1.23" evidence="9"/>
<dbReference type="GO" id="GO:0005737">
    <property type="term" value="C:cytoplasm"/>
    <property type="evidence" value="ECO:0007669"/>
    <property type="project" value="UniProtKB-SubCell"/>
</dbReference>
<evidence type="ECO:0000256" key="1">
    <source>
        <dbReference type="ARBA" id="ARBA00022490"/>
    </source>
</evidence>
<dbReference type="FunFam" id="2.60.200.30:FF:000007">
    <property type="entry name" value="NAD kinase"/>
    <property type="match status" value="1"/>
</dbReference>
<keyword evidence="3 9" id="KW-0547">Nucleotide-binding</keyword>
<comment type="catalytic activity">
    <reaction evidence="8 9">
        <text>NAD(+) + ATP = ADP + NADP(+) + H(+)</text>
        <dbReference type="Rhea" id="RHEA:18629"/>
        <dbReference type="ChEBI" id="CHEBI:15378"/>
        <dbReference type="ChEBI" id="CHEBI:30616"/>
        <dbReference type="ChEBI" id="CHEBI:57540"/>
        <dbReference type="ChEBI" id="CHEBI:58349"/>
        <dbReference type="ChEBI" id="CHEBI:456216"/>
        <dbReference type="EC" id="2.7.1.23"/>
    </reaction>
</comment>
<dbReference type="Pfam" id="PF01513">
    <property type="entry name" value="NAD_kinase"/>
    <property type="match status" value="1"/>
</dbReference>
<protein>
    <recommendedName>
        <fullName evidence="9">NAD kinase</fullName>
        <ecNumber evidence="9">2.7.1.23</ecNumber>
    </recommendedName>
    <alternativeName>
        <fullName evidence="9">ATP-dependent NAD kinase</fullName>
    </alternativeName>
</protein>
<evidence type="ECO:0000256" key="8">
    <source>
        <dbReference type="ARBA" id="ARBA00047925"/>
    </source>
</evidence>
<dbReference type="GO" id="GO:0051287">
    <property type="term" value="F:NAD binding"/>
    <property type="evidence" value="ECO:0007669"/>
    <property type="project" value="UniProtKB-ARBA"/>
</dbReference>
<feature type="binding site" evidence="9">
    <location>
        <begin position="99"/>
        <end position="100"/>
    </location>
    <ligand>
        <name>NAD(+)</name>
        <dbReference type="ChEBI" id="CHEBI:57540"/>
    </ligand>
</feature>
<keyword evidence="5 9" id="KW-0067">ATP-binding</keyword>